<reference evidence="6" key="1">
    <citation type="submission" date="2025-08" db="UniProtKB">
        <authorList>
            <consortium name="RefSeq"/>
        </authorList>
    </citation>
    <scope>IDENTIFICATION</scope>
    <source>
        <tissue evidence="6">Tentacle</tissue>
    </source>
</reference>
<dbReference type="InParanoid" id="A0A6P8IVR1"/>
<dbReference type="PANTHER" id="PTHR15398:SF4">
    <property type="entry name" value="BROMODOMAIN-CONTAINING PROTEIN 8 ISOFORM X1"/>
    <property type="match status" value="1"/>
</dbReference>
<feature type="compositionally biased region" description="Polar residues" evidence="3">
    <location>
        <begin position="367"/>
        <end position="388"/>
    </location>
</feature>
<evidence type="ECO:0000313" key="6">
    <source>
        <dbReference type="RefSeq" id="XP_031571189.1"/>
    </source>
</evidence>
<feature type="compositionally biased region" description="Basic and acidic residues" evidence="3">
    <location>
        <begin position="649"/>
        <end position="665"/>
    </location>
</feature>
<feature type="compositionally biased region" description="Basic residues" evidence="3">
    <location>
        <begin position="612"/>
        <end position="632"/>
    </location>
</feature>
<keyword evidence="1 2" id="KW-0103">Bromodomain</keyword>
<feature type="region of interest" description="Disordered" evidence="3">
    <location>
        <begin position="163"/>
        <end position="194"/>
    </location>
</feature>
<dbReference type="FunCoup" id="A0A6P8IVR1">
    <property type="interactions" value="3151"/>
</dbReference>
<feature type="compositionally biased region" description="Acidic residues" evidence="3">
    <location>
        <begin position="684"/>
        <end position="697"/>
    </location>
</feature>
<dbReference type="OrthoDB" id="5976484at2759"/>
<feature type="region of interest" description="Disordered" evidence="3">
    <location>
        <begin position="211"/>
        <end position="388"/>
    </location>
</feature>
<protein>
    <submittedName>
        <fullName evidence="6">Bromodomain-containing protein 8-like isoform X1</fullName>
    </submittedName>
</protein>
<dbReference type="Pfam" id="PF00439">
    <property type="entry name" value="Bromodomain"/>
    <property type="match status" value="1"/>
</dbReference>
<evidence type="ECO:0000256" key="1">
    <source>
        <dbReference type="ARBA" id="ARBA00023117"/>
    </source>
</evidence>
<evidence type="ECO:0000256" key="3">
    <source>
        <dbReference type="SAM" id="MobiDB-lite"/>
    </source>
</evidence>
<feature type="compositionally biased region" description="Basic and acidic residues" evidence="3">
    <location>
        <begin position="561"/>
        <end position="573"/>
    </location>
</feature>
<dbReference type="Proteomes" id="UP000515163">
    <property type="component" value="Unplaced"/>
</dbReference>
<feature type="compositionally biased region" description="Low complexity" evidence="3">
    <location>
        <begin position="167"/>
        <end position="191"/>
    </location>
</feature>
<feature type="compositionally biased region" description="Basic and acidic residues" evidence="3">
    <location>
        <begin position="700"/>
        <end position="710"/>
    </location>
</feature>
<feature type="compositionally biased region" description="Polar residues" evidence="3">
    <location>
        <begin position="725"/>
        <end position="740"/>
    </location>
</feature>
<keyword evidence="5" id="KW-1185">Reference proteome</keyword>
<evidence type="ECO:0000256" key="2">
    <source>
        <dbReference type="PROSITE-ProRule" id="PRU00035"/>
    </source>
</evidence>
<feature type="domain" description="Bromo" evidence="4">
    <location>
        <begin position="757"/>
        <end position="827"/>
    </location>
</feature>
<dbReference type="RefSeq" id="XP_031571189.1">
    <property type="nucleotide sequence ID" value="XM_031715329.1"/>
</dbReference>
<dbReference type="InterPro" id="IPR037966">
    <property type="entry name" value="Brd8_Bromo_dom"/>
</dbReference>
<name>A0A6P8IVR1_ACTTE</name>
<feature type="compositionally biased region" description="Low complexity" evidence="3">
    <location>
        <begin position="235"/>
        <end position="250"/>
    </location>
</feature>
<feature type="compositionally biased region" description="Acidic residues" evidence="3">
    <location>
        <begin position="639"/>
        <end position="648"/>
    </location>
</feature>
<dbReference type="InterPro" id="IPR001487">
    <property type="entry name" value="Bromodomain"/>
</dbReference>
<dbReference type="CDD" id="cd05507">
    <property type="entry name" value="Bromo_brd8_like"/>
    <property type="match status" value="1"/>
</dbReference>
<dbReference type="Gene3D" id="1.20.920.10">
    <property type="entry name" value="Bromodomain-like"/>
    <property type="match status" value="1"/>
</dbReference>
<accession>A0A6P8IVR1</accession>
<feature type="region of interest" description="Disordered" evidence="3">
    <location>
        <begin position="552"/>
        <end position="740"/>
    </location>
</feature>
<dbReference type="InterPro" id="IPR036427">
    <property type="entry name" value="Bromodomain-like_sf"/>
</dbReference>
<sequence length="874" mass="96017">MAFSFQAPKHKSAVSQPQDEWTVREKLCLASSVLRSGDQNWVSVSRAIKPINETGRCGKIRPPDFFSQKNCAILYSQMLEKVNTPKRKRTSETGAGGEYHQETPGEQIVRKLTFERIEELKKSVKNDQLTYRKLKMHIEDIRNGKIDQQLPAIWEEIQARKRKMEEMQQMQSSTSGSSAGGDNSPSPFPLGGSSGVLFPVSPSLLFGLKQGSHVATPSPQKGKQLRIPKPTPRFQKYQQQLQQRHGQAGQHTPSSGSPGEIGGTGDPTKGPGDLPRMGFDSEPLKSEPMDIDPGAAVQTVSVEMPPAPQETVTPKVGPGITSPPVQVQHRRSSSGSISGNADSLKLLLAQPPKESTNESLPKKTESLPKTGTDTVHPTLPTTQPKDIDYSMSTAPTVQATPNKQLTDGKSFLGQKSPMENHKVESIRDRVTPAAPSITAPTLSKLLSSTQSPSPNTTALLNNLSVSNSFIEKPLSSKALDSNITISSDISGSGRGMISVGGKDEDSGVAVTTISVNPKVAISDTIPSPIAMTPPPMTPPAEKKEIIPEPLVKIVEPAPPQTDKKDIEDITTKEETEDISVTGGGADHTLQPEIKIEIVDTPQPSPRVTGRTRAPKPGRPGRPRGRRSQRRSKSVTSTDNETEMEEEKEEDTKSETIEVESEKASEKDEEDEDMESTISEKKDDSEEEEEQESIDDGYSESGDRSKEESYLDRSSTVGSESVPASPASQTSQGDMDTESIQAQKTWKKSIMLVWRAAANHKYANVFLHAVTDDEAPGYHNIVFRPMDLTTIKKNIENGTIRTTSEFQRDMMLMFQNALMYNSSDHDVYRMAEEMRDDVMDQIQSYIATQLMVQSSDRDSTKMLRGHRTDVFHFFL</sequence>
<dbReference type="PROSITE" id="PS50014">
    <property type="entry name" value="BROMODOMAIN_2"/>
    <property type="match status" value="1"/>
</dbReference>
<evidence type="ECO:0000313" key="5">
    <source>
        <dbReference type="Proteomes" id="UP000515163"/>
    </source>
</evidence>
<dbReference type="SUPFAM" id="SSF47370">
    <property type="entry name" value="Bromodomain"/>
    <property type="match status" value="1"/>
</dbReference>
<dbReference type="GO" id="GO:0035267">
    <property type="term" value="C:NuA4 histone acetyltransferase complex"/>
    <property type="evidence" value="ECO:0007669"/>
    <property type="project" value="TreeGrafter"/>
</dbReference>
<dbReference type="AlphaFoldDB" id="A0A6P8IVR1"/>
<dbReference type="PANTHER" id="PTHR15398">
    <property type="entry name" value="BROMODOMAIN-CONTAINING PROTEIN 8"/>
    <property type="match status" value="1"/>
</dbReference>
<dbReference type="SMART" id="SM00297">
    <property type="entry name" value="BROMO"/>
    <property type="match status" value="1"/>
</dbReference>
<dbReference type="PRINTS" id="PR00503">
    <property type="entry name" value="BROMODOMAIN"/>
</dbReference>
<organism evidence="5 6">
    <name type="scientific">Actinia tenebrosa</name>
    <name type="common">Australian red waratah sea anemone</name>
    <dbReference type="NCBI Taxonomy" id="6105"/>
    <lineage>
        <taxon>Eukaryota</taxon>
        <taxon>Metazoa</taxon>
        <taxon>Cnidaria</taxon>
        <taxon>Anthozoa</taxon>
        <taxon>Hexacorallia</taxon>
        <taxon>Actiniaria</taxon>
        <taxon>Actiniidae</taxon>
        <taxon>Actinia</taxon>
    </lineage>
</organism>
<evidence type="ECO:0000259" key="4">
    <source>
        <dbReference type="PROSITE" id="PS50014"/>
    </source>
</evidence>
<proteinExistence type="predicted"/>
<gene>
    <name evidence="6" type="primary">LOC116305435</name>
</gene>
<dbReference type="KEGG" id="aten:116305435"/>
<dbReference type="GeneID" id="116305435"/>